<keyword evidence="2" id="KW-1185">Reference proteome</keyword>
<dbReference type="RefSeq" id="WP_344650895.1">
    <property type="nucleotide sequence ID" value="NZ_BAAAGX010000017.1"/>
</dbReference>
<reference evidence="1 2" key="1">
    <citation type="journal article" date="2019" name="Int. J. Syst. Evol. Microbiol.">
        <title>The Global Catalogue of Microorganisms (GCM) 10K type strain sequencing project: providing services to taxonomists for standard genome sequencing and annotation.</title>
        <authorList>
            <consortium name="The Broad Institute Genomics Platform"/>
            <consortium name="The Broad Institute Genome Sequencing Center for Infectious Disease"/>
            <person name="Wu L."/>
            <person name="Ma J."/>
        </authorList>
    </citation>
    <scope>NUCLEOTIDE SEQUENCE [LARGE SCALE GENOMIC DNA]</scope>
    <source>
        <strain evidence="1 2">JCM 10425</strain>
    </source>
</reference>
<gene>
    <name evidence="1" type="ORF">GCM10009539_45350</name>
</gene>
<protein>
    <submittedName>
        <fullName evidence="1">DUF429 domain-containing protein</fullName>
    </submittedName>
</protein>
<comment type="caution">
    <text evidence="1">The sequence shown here is derived from an EMBL/GenBank/DDBJ whole genome shotgun (WGS) entry which is preliminary data.</text>
</comment>
<dbReference type="Proteomes" id="UP001500967">
    <property type="component" value="Unassembled WGS sequence"/>
</dbReference>
<sequence>MRTLGVDLAAEAANTALAAIDWSPAGALVRHVQVSITDDVLVDAVPDAARTGIDCPLGWPTEFVRFLGAWSAGTFEPPVHTDKAWRRRLAYRRTDEVVRERLGLVPLSVAADRIAHPAMRCAGILARLAADGVRVDRAVVEAYPAGSLKCWGLPHRRYKGTANAPARHALVDELLTRAPWLDLGPFEPLCRASDHALDAVLAGLTARAAALGRTYPPTPEDAGAAATEGWIALPTGPLDELAPVTS</sequence>
<dbReference type="InterPro" id="IPR007362">
    <property type="entry name" value="DUF429"/>
</dbReference>
<evidence type="ECO:0000313" key="1">
    <source>
        <dbReference type="EMBL" id="GAA0255077.1"/>
    </source>
</evidence>
<evidence type="ECO:0000313" key="2">
    <source>
        <dbReference type="Proteomes" id="UP001500967"/>
    </source>
</evidence>
<proteinExistence type="predicted"/>
<dbReference type="EMBL" id="BAAAGX010000017">
    <property type="protein sequence ID" value="GAA0255077.1"/>
    <property type="molecule type" value="Genomic_DNA"/>
</dbReference>
<dbReference type="Pfam" id="PF04250">
    <property type="entry name" value="DUF429"/>
    <property type="match status" value="1"/>
</dbReference>
<name>A0ABN0UMD7_9ACTN</name>
<organism evidence="1 2">
    <name type="scientific">Cryptosporangium japonicum</name>
    <dbReference type="NCBI Taxonomy" id="80872"/>
    <lineage>
        <taxon>Bacteria</taxon>
        <taxon>Bacillati</taxon>
        <taxon>Actinomycetota</taxon>
        <taxon>Actinomycetes</taxon>
        <taxon>Cryptosporangiales</taxon>
        <taxon>Cryptosporangiaceae</taxon>
        <taxon>Cryptosporangium</taxon>
    </lineage>
</organism>
<accession>A0ABN0UMD7</accession>